<evidence type="ECO:0000259" key="1">
    <source>
        <dbReference type="Pfam" id="PF13091"/>
    </source>
</evidence>
<dbReference type="Pfam" id="PF13091">
    <property type="entry name" value="PLDc_2"/>
    <property type="match status" value="1"/>
</dbReference>
<organism evidence="2 3">
    <name type="scientific">Sphingomonas anseongensis</name>
    <dbReference type="NCBI Taxonomy" id="2908207"/>
    <lineage>
        <taxon>Bacteria</taxon>
        <taxon>Pseudomonadati</taxon>
        <taxon>Pseudomonadota</taxon>
        <taxon>Alphaproteobacteria</taxon>
        <taxon>Sphingomonadales</taxon>
        <taxon>Sphingomonadaceae</taxon>
        <taxon>Sphingomonas</taxon>
    </lineage>
</organism>
<accession>A0ABT0RFD0</accession>
<keyword evidence="3" id="KW-1185">Reference proteome</keyword>
<evidence type="ECO:0000313" key="2">
    <source>
        <dbReference type="EMBL" id="MCL6678997.1"/>
    </source>
</evidence>
<dbReference type="Gene3D" id="3.30.870.10">
    <property type="entry name" value="Endonuclease Chain A"/>
    <property type="match status" value="1"/>
</dbReference>
<protein>
    <submittedName>
        <fullName evidence="2">Phospholipase D-like domain-containing protein</fullName>
    </submittedName>
</protein>
<proteinExistence type="predicted"/>
<comment type="caution">
    <text evidence="2">The sequence shown here is derived from an EMBL/GenBank/DDBJ whole genome shotgun (WGS) entry which is preliminary data.</text>
</comment>
<evidence type="ECO:0000313" key="3">
    <source>
        <dbReference type="Proteomes" id="UP001165343"/>
    </source>
</evidence>
<dbReference type="EMBL" id="JAMGBC010000001">
    <property type="protein sequence ID" value="MCL6678997.1"/>
    <property type="molecule type" value="Genomic_DNA"/>
</dbReference>
<feature type="domain" description="Phospholipase D-like" evidence="1">
    <location>
        <begin position="155"/>
        <end position="273"/>
    </location>
</feature>
<dbReference type="Proteomes" id="UP001165343">
    <property type="component" value="Unassembled WGS sequence"/>
</dbReference>
<reference evidence="2" key="1">
    <citation type="submission" date="2022-05" db="EMBL/GenBank/DDBJ databases">
        <authorList>
            <person name="Jo J.-H."/>
            <person name="Im W.-T."/>
        </authorList>
    </citation>
    <scope>NUCLEOTIDE SEQUENCE</scope>
    <source>
        <strain evidence="2">RG327</strain>
    </source>
</reference>
<sequence length="303" mass="34546">MPLYFCPEFVADLQNHGDANFAKRVLQKVVDGSELRPDSKDHRYEGFPGAWIRYVSRGNSAYRVIYIRRGSDVFLYRAGEHSVEDRLTQPGELVGLPVQGYTAPTAATTSEPDYWPNQLWAAAPRPQPSGSPFLKNFSVRYLKTALLSRRLVPHKRVTLISPYLSVELFEMSNIFGKMLFDLIGDGAEVALITKPPNPKEIGVFERLEQRNVQLHFHETLHAKIFLFEIDQRRTRAHDEPIAIVGSANLTQSGLAFAVRSNEEFCYELRGSEIREVKEFAAYLKLSCVDLQYIRLANARRRVT</sequence>
<name>A0ABT0RFD0_9SPHN</name>
<dbReference type="RefSeq" id="WP_249867920.1">
    <property type="nucleotide sequence ID" value="NZ_JAMGBC010000001.1"/>
</dbReference>
<gene>
    <name evidence="2" type="ORF">LZ519_06660</name>
</gene>
<dbReference type="InterPro" id="IPR025202">
    <property type="entry name" value="PLD-like_dom"/>
</dbReference>